<dbReference type="InParanoid" id="A0A1J7JFF2"/>
<protein>
    <submittedName>
        <fullName evidence="1">Uncharacterized protein</fullName>
    </submittedName>
</protein>
<evidence type="ECO:0000313" key="1">
    <source>
        <dbReference type="EMBL" id="OIW28432.1"/>
    </source>
</evidence>
<organism evidence="1 2">
    <name type="scientific">Coniochaeta ligniaria NRRL 30616</name>
    <dbReference type="NCBI Taxonomy" id="1408157"/>
    <lineage>
        <taxon>Eukaryota</taxon>
        <taxon>Fungi</taxon>
        <taxon>Dikarya</taxon>
        <taxon>Ascomycota</taxon>
        <taxon>Pezizomycotina</taxon>
        <taxon>Sordariomycetes</taxon>
        <taxon>Sordariomycetidae</taxon>
        <taxon>Coniochaetales</taxon>
        <taxon>Coniochaetaceae</taxon>
        <taxon>Coniochaeta</taxon>
    </lineage>
</organism>
<reference evidence="1 2" key="1">
    <citation type="submission" date="2016-10" db="EMBL/GenBank/DDBJ databases">
        <title>Draft genome sequence of Coniochaeta ligniaria NRRL30616, a lignocellulolytic fungus for bioabatement of inhibitors in plant biomass hydrolysates.</title>
        <authorList>
            <consortium name="DOE Joint Genome Institute"/>
            <person name="Jimenez D.J."/>
            <person name="Hector R.E."/>
            <person name="Riley R."/>
            <person name="Sun H."/>
            <person name="Grigoriev I.V."/>
            <person name="Van Elsas J.D."/>
            <person name="Nichols N.N."/>
        </authorList>
    </citation>
    <scope>NUCLEOTIDE SEQUENCE [LARGE SCALE GENOMIC DNA]</scope>
    <source>
        <strain evidence="1 2">NRRL 30616</strain>
    </source>
</reference>
<dbReference type="EMBL" id="KV875098">
    <property type="protein sequence ID" value="OIW28432.1"/>
    <property type="molecule type" value="Genomic_DNA"/>
</dbReference>
<dbReference type="AlphaFoldDB" id="A0A1J7JFF2"/>
<name>A0A1J7JFF2_9PEZI</name>
<proteinExistence type="predicted"/>
<dbReference type="Proteomes" id="UP000182658">
    <property type="component" value="Unassembled WGS sequence"/>
</dbReference>
<sequence length="161" mass="17599">MLADPLLVFDDVTAARDFGLTDALGGSGRVPGDWRPPSLRNVYLTSDTHLHSSIMAETEEILHAFLVALGSVVLFQRCNVRPSPSNSGSLGTAHCQGAVPDNLGNIDMWLKTVRSRDLGHAYQRHPKHFICRTWRPGGNSADRYCAAISEQNQSGGLRIDM</sequence>
<evidence type="ECO:0000313" key="2">
    <source>
        <dbReference type="Proteomes" id="UP000182658"/>
    </source>
</evidence>
<keyword evidence="2" id="KW-1185">Reference proteome</keyword>
<accession>A0A1J7JFF2</accession>
<dbReference type="OrthoDB" id="10655869at2759"/>
<gene>
    <name evidence="1" type="ORF">CONLIGDRAFT_376501</name>
</gene>